<proteinExistence type="predicted"/>
<evidence type="ECO:0000313" key="7">
    <source>
        <dbReference type="Proteomes" id="UP001488838"/>
    </source>
</evidence>
<comment type="caution">
    <text evidence="6">The sequence shown here is derived from an EMBL/GenBank/DDBJ whole genome shotgun (WGS) entry which is preliminary data.</text>
</comment>
<name>A0AAW0HGX3_MYOGA</name>
<feature type="compositionally biased region" description="Polar residues" evidence="5">
    <location>
        <begin position="1430"/>
        <end position="1442"/>
    </location>
</feature>
<feature type="coiled-coil region" evidence="4">
    <location>
        <begin position="1660"/>
        <end position="1765"/>
    </location>
</feature>
<dbReference type="GO" id="GO:0006888">
    <property type="term" value="P:endoplasmic reticulum to Golgi vesicle-mediated transport"/>
    <property type="evidence" value="ECO:0007669"/>
    <property type="project" value="TreeGrafter"/>
</dbReference>
<evidence type="ECO:0000313" key="6">
    <source>
        <dbReference type="EMBL" id="KAK7802039.1"/>
    </source>
</evidence>
<sequence length="1869" mass="215033">DASDSGRLRHPSPRISTVAATFPALLWRPALSWQDCPRKLMKVTKVDKECSSRWVGSRGKGQRSRSAPTAASPWRSARPGLGFDAAGAAGVQGHLQRTPCSPPAAMSSWFGGLGSGLGQSLGQVGGSLASLTDQISNFTKDMLMEGTEDVPVDFSSSGREENEATHSVLRSENERLKKLYTDLEEKHEASELQIKQQSAKVSHLKARQIALQDELRRLQSAAQSVHSGSGTVPAASASPSFSYGVSPHVPAFREDDMDFGDMISSQQEINRLSNEVSRLESELGHWKHIAQVQGTQSSDQIEICKLQNIIKELKQNRSQEIDDHQQEISVLQNVHQQKLTEIAHRHREELSDYEERIEELEKLLQQGGSGVTVTDHSKMYDMQNTIHSLQMEKVESTKKIEELEDKIKEIYERLSSAEHDQEVWKREQERLEEEKRQMTEQCERLKLECSKLQPLALGQRDIVTEEERTLPQSSSVAEVLRLQQALTDAENEIMRLSSLNQEELQISLSKLNSEYEAIKSTATRDIDLFSQVRDLKLNLEVKEQELNQSIHENEILTAELEELDKQNQEATKHVILIKDQLSKQQSEGDSVIKKLKEDLDDEKQRIHQLEDDKMNITKELDMQKEKLTDSERALSDLQLTKQKLEDKVEDLVDQLSKSEKNNFSIQKENRELREHIRQNEEELSTVRSELTRSQTPGSNSNLKDDLLKERENEVRNLKQNLLEIEELNEHLKQVAFDLRTENEKLVVACEDVRNQLEESIAGNNQISLEKTALLETLKCEKAQLEAELCGAEKRLLEEGNKYKQAIEELSSARSLSTSALQLEHEHLVRLSQQKDSEIAGLKKSIEQMDTDHQQMKETLLSSLEEQKQLTRLINEKEICIVKLKEKSSGLQEELDKCTQALRNNEALRQTVEEKDRSLGSMKEENNHLQEELERLREQQSRAMPVLEHRTLDSTTELESELSKLHVIKDHLEEEIKQQQKMIEDQNQNKMQLLQSLQEQKKEMDELRYQHEQMSITHTQLFLEKDEEIKNLQKTVEQIKAQLHEERRDIPTENSDIFQETEVQSLNIENESEKHDLSKAEMERLVKGIKDRELEIKLLNEKNLSLTKQIDQLSKDEVGKLTEIIQQKDLEIQGLHARISSVSYSQDVAYLQQQLHAYAMEREKVMVVLSEKTRENSQLKTEYHKMIDIISAKEAALIKLQDENKKMSARFESSGQDMFKETIQNLSRIIREKDIEIDALSQKCQTLLTVLQTSGTGNEVGGVNSNQFEELLQERDKLKQQVKKMEEWKQQVMTTVQNMQHESAQLQEELHQLQAQVLVDSDNNSKLQVDYTGLIQSYEQNETKLKNFGQELAQVQQSIGQLCNTKDLLLGKLDIMSPQLSSGSSLTTQSAEPLKTSQSAGPRESSQLLQQELDDLRRSLQEKDAMIRTLQENNQRLSESVAASSEVGRREHKQTDSEIKQLKEKQEVLQNLLKEKDLLIKAKSDQLHSSNENFTNKVNENELLRQAVTNLKERILILEMDISKLKGENEKIIETSRGKETEYQALQETNMKFSVMLREKEFECHSMREKALAFEQLLKEKEQIVFLRTFLDFIDAIINYILRLYNEENVILKNLLFFKAKIVSFQKGKAGELNQLLNAVKSMQEKTVTFQQERDQVMLALKQKQMENSTLQSEVQHLRDKESRLNQELQRLRDHLLESEDSYTREALAAEDRETKLRKKVAMLEEKLVSSSNAMENASHQASVQVESLQEQLSTVSKQRDETALQLSVSQEQVKQYAMSLANLQMVLEHFQQEEKAMYSAELEKQNQILAEWKKKAETLEGKVLSLQERLDEANAALDSASRLTEQLDLKEEQIEELKKQSRSFFFVFC</sequence>
<organism evidence="6 7">
    <name type="scientific">Myodes glareolus</name>
    <name type="common">Bank vole</name>
    <name type="synonym">Clethrionomys glareolus</name>
    <dbReference type="NCBI Taxonomy" id="447135"/>
    <lineage>
        <taxon>Eukaryota</taxon>
        <taxon>Metazoa</taxon>
        <taxon>Chordata</taxon>
        <taxon>Craniata</taxon>
        <taxon>Vertebrata</taxon>
        <taxon>Euteleostomi</taxon>
        <taxon>Mammalia</taxon>
        <taxon>Eutheria</taxon>
        <taxon>Euarchontoglires</taxon>
        <taxon>Glires</taxon>
        <taxon>Rodentia</taxon>
        <taxon>Myomorpha</taxon>
        <taxon>Muroidea</taxon>
        <taxon>Cricetidae</taxon>
        <taxon>Arvicolinae</taxon>
        <taxon>Myodes</taxon>
    </lineage>
</organism>
<evidence type="ECO:0000256" key="3">
    <source>
        <dbReference type="ARBA" id="ARBA00023054"/>
    </source>
</evidence>
<feature type="region of interest" description="Disordered" evidence="5">
    <location>
        <begin position="54"/>
        <end position="77"/>
    </location>
</feature>
<gene>
    <name evidence="6" type="ORF">U0070_025712</name>
</gene>
<evidence type="ECO:0000256" key="1">
    <source>
        <dbReference type="ARBA" id="ARBA00004555"/>
    </source>
</evidence>
<protein>
    <recommendedName>
        <fullName evidence="8">Thyroid receptor-interacting protein 11</fullName>
    </recommendedName>
</protein>
<feature type="non-terminal residue" evidence="6">
    <location>
        <position position="1"/>
    </location>
</feature>
<feature type="compositionally biased region" description="Low complexity" evidence="5">
    <location>
        <begin position="1379"/>
        <end position="1389"/>
    </location>
</feature>
<feature type="compositionally biased region" description="Polar residues" evidence="5">
    <location>
        <begin position="685"/>
        <end position="701"/>
    </location>
</feature>
<keyword evidence="7" id="KW-1185">Reference proteome</keyword>
<dbReference type="GO" id="GO:0005794">
    <property type="term" value="C:Golgi apparatus"/>
    <property type="evidence" value="ECO:0007669"/>
    <property type="project" value="UniProtKB-SubCell"/>
</dbReference>
<feature type="coiled-coil region" evidence="4">
    <location>
        <begin position="166"/>
        <end position="221"/>
    </location>
</feature>
<keyword evidence="3 4" id="KW-0175">Coiled coil</keyword>
<reference evidence="6 7" key="1">
    <citation type="journal article" date="2023" name="bioRxiv">
        <title>Conserved and derived expression patterns and positive selection on dental genes reveal complex evolutionary context of ever-growing rodent molars.</title>
        <authorList>
            <person name="Calamari Z.T."/>
            <person name="Song A."/>
            <person name="Cohen E."/>
            <person name="Akter M."/>
            <person name="Roy R.D."/>
            <person name="Hallikas O."/>
            <person name="Christensen M.M."/>
            <person name="Li P."/>
            <person name="Marangoni P."/>
            <person name="Jernvall J."/>
            <person name="Klein O.D."/>
        </authorList>
    </citation>
    <scope>NUCLEOTIDE SEQUENCE [LARGE SCALE GENOMIC DNA]</scope>
    <source>
        <strain evidence="6">V071</strain>
    </source>
</reference>
<dbReference type="GO" id="GO:0031267">
    <property type="term" value="F:small GTPase binding"/>
    <property type="evidence" value="ECO:0007669"/>
    <property type="project" value="TreeGrafter"/>
</dbReference>
<comment type="subcellular location">
    <subcellularLocation>
        <location evidence="1">Golgi apparatus</location>
    </subcellularLocation>
</comment>
<feature type="region of interest" description="Disordered" evidence="5">
    <location>
        <begin position="1430"/>
        <end position="1460"/>
    </location>
</feature>
<feature type="region of interest" description="Disordered" evidence="5">
    <location>
        <begin position="685"/>
        <end position="707"/>
    </location>
</feature>
<dbReference type="GO" id="GO:0007030">
    <property type="term" value="P:Golgi organization"/>
    <property type="evidence" value="ECO:0007669"/>
    <property type="project" value="TreeGrafter"/>
</dbReference>
<feature type="coiled-coil region" evidence="4">
    <location>
        <begin position="1189"/>
        <end position="1242"/>
    </location>
</feature>
<evidence type="ECO:0000256" key="5">
    <source>
        <dbReference type="SAM" id="MobiDB-lite"/>
    </source>
</evidence>
<feature type="coiled-coil region" evidence="4">
    <location>
        <begin position="314"/>
        <end position="448"/>
    </location>
</feature>
<dbReference type="PANTHER" id="PTHR18921">
    <property type="entry name" value="MYOSIN HEAVY CHAIN - RELATED"/>
    <property type="match status" value="1"/>
</dbReference>
<feature type="coiled-coil region" evidence="4">
    <location>
        <begin position="1267"/>
        <end position="1357"/>
    </location>
</feature>
<feature type="coiled-coil region" evidence="4">
    <location>
        <begin position="838"/>
        <end position="1115"/>
    </location>
</feature>
<dbReference type="PANTHER" id="PTHR18921:SF2">
    <property type="entry name" value="THYROID RECEPTOR-INTERACTING PROTEIN 11"/>
    <property type="match status" value="1"/>
</dbReference>
<feature type="compositionally biased region" description="Basic and acidic residues" evidence="5">
    <location>
        <begin position="1446"/>
        <end position="1460"/>
    </location>
</feature>
<feature type="region of interest" description="Disordered" evidence="5">
    <location>
        <begin position="1379"/>
        <end position="1405"/>
    </location>
</feature>
<dbReference type="EMBL" id="JBBHLL010000479">
    <property type="protein sequence ID" value="KAK7802039.1"/>
    <property type="molecule type" value="Genomic_DNA"/>
</dbReference>
<evidence type="ECO:0008006" key="8">
    <source>
        <dbReference type="Google" id="ProtNLM"/>
    </source>
</evidence>
<feature type="coiled-coil region" evidence="4">
    <location>
        <begin position="1795"/>
        <end position="1860"/>
    </location>
</feature>
<feature type="non-terminal residue" evidence="6">
    <location>
        <position position="1869"/>
    </location>
</feature>
<accession>A0AAW0HGX3</accession>
<dbReference type="Proteomes" id="UP001488838">
    <property type="component" value="Unassembled WGS sequence"/>
</dbReference>
<keyword evidence="2" id="KW-0333">Golgi apparatus</keyword>
<evidence type="ECO:0000256" key="4">
    <source>
        <dbReference type="SAM" id="Coils"/>
    </source>
</evidence>
<evidence type="ECO:0000256" key="2">
    <source>
        <dbReference type="ARBA" id="ARBA00023034"/>
    </source>
</evidence>